<reference evidence="2" key="1">
    <citation type="journal article" date="2014" name="Proc. Natl. Acad. Sci. U.S.A.">
        <title>Extensive sampling of basidiomycete genomes demonstrates inadequacy of the white-rot/brown-rot paradigm for wood decay fungi.</title>
        <authorList>
            <person name="Riley R."/>
            <person name="Salamov A.A."/>
            <person name="Brown D.W."/>
            <person name="Nagy L.G."/>
            <person name="Floudas D."/>
            <person name="Held B.W."/>
            <person name="Levasseur A."/>
            <person name="Lombard V."/>
            <person name="Morin E."/>
            <person name="Otillar R."/>
            <person name="Lindquist E.A."/>
            <person name="Sun H."/>
            <person name="LaButti K.M."/>
            <person name="Schmutz J."/>
            <person name="Jabbour D."/>
            <person name="Luo H."/>
            <person name="Baker S.E."/>
            <person name="Pisabarro A.G."/>
            <person name="Walton J.D."/>
            <person name="Blanchette R.A."/>
            <person name="Henrissat B."/>
            <person name="Martin F."/>
            <person name="Cullen D."/>
            <person name="Hibbett D.S."/>
            <person name="Grigoriev I.V."/>
        </authorList>
    </citation>
    <scope>NUCLEOTIDE SEQUENCE [LARGE SCALE GENOMIC DNA]</scope>
    <source>
        <strain evidence="2">CBS 339.88</strain>
    </source>
</reference>
<dbReference type="HOGENOM" id="CLU_2427174_0_0_1"/>
<organism evidence="1 2">
    <name type="scientific">Galerina marginata (strain CBS 339.88)</name>
    <dbReference type="NCBI Taxonomy" id="685588"/>
    <lineage>
        <taxon>Eukaryota</taxon>
        <taxon>Fungi</taxon>
        <taxon>Dikarya</taxon>
        <taxon>Basidiomycota</taxon>
        <taxon>Agaricomycotina</taxon>
        <taxon>Agaricomycetes</taxon>
        <taxon>Agaricomycetidae</taxon>
        <taxon>Agaricales</taxon>
        <taxon>Agaricineae</taxon>
        <taxon>Strophariaceae</taxon>
        <taxon>Galerina</taxon>
    </lineage>
</organism>
<protein>
    <submittedName>
        <fullName evidence="1">Uncharacterized protein</fullName>
    </submittedName>
</protein>
<evidence type="ECO:0000313" key="2">
    <source>
        <dbReference type="Proteomes" id="UP000027222"/>
    </source>
</evidence>
<gene>
    <name evidence="1" type="ORF">GALMADRAFT_241794</name>
</gene>
<proteinExistence type="predicted"/>
<sequence length="91" mass="10598">MMRTIPICRGWSLKHPRNLQGLERLSKDWNSLIYVFFKPEPAIEYVNGRRVHVFECTAKPCKGRGGRYVRRYLDTGDAKSTGNLRRRRGCG</sequence>
<accession>A0A067TDQ0</accession>
<dbReference type="EMBL" id="KL142371">
    <property type="protein sequence ID" value="KDR81296.1"/>
    <property type="molecule type" value="Genomic_DNA"/>
</dbReference>
<dbReference type="AlphaFoldDB" id="A0A067TDQ0"/>
<keyword evidence="2" id="KW-1185">Reference proteome</keyword>
<dbReference type="Proteomes" id="UP000027222">
    <property type="component" value="Unassembled WGS sequence"/>
</dbReference>
<dbReference type="OrthoDB" id="2677917at2759"/>
<evidence type="ECO:0000313" key="1">
    <source>
        <dbReference type="EMBL" id="KDR81296.1"/>
    </source>
</evidence>
<name>A0A067TDQ0_GALM3</name>